<feature type="region of interest" description="Disordered" evidence="1">
    <location>
        <begin position="1"/>
        <end position="20"/>
    </location>
</feature>
<gene>
    <name evidence="2" type="ORF">R3W88_008631</name>
</gene>
<dbReference type="EMBL" id="JAWPEI010000002">
    <property type="protein sequence ID" value="KAK4734370.1"/>
    <property type="molecule type" value="Genomic_DNA"/>
</dbReference>
<organism evidence="2 3">
    <name type="scientific">Solanum pinnatisectum</name>
    <name type="common">tansyleaf nightshade</name>
    <dbReference type="NCBI Taxonomy" id="50273"/>
    <lineage>
        <taxon>Eukaryota</taxon>
        <taxon>Viridiplantae</taxon>
        <taxon>Streptophyta</taxon>
        <taxon>Embryophyta</taxon>
        <taxon>Tracheophyta</taxon>
        <taxon>Spermatophyta</taxon>
        <taxon>Magnoliopsida</taxon>
        <taxon>eudicotyledons</taxon>
        <taxon>Gunneridae</taxon>
        <taxon>Pentapetalae</taxon>
        <taxon>asterids</taxon>
        <taxon>lamiids</taxon>
        <taxon>Solanales</taxon>
        <taxon>Solanaceae</taxon>
        <taxon>Solanoideae</taxon>
        <taxon>Solaneae</taxon>
        <taxon>Solanum</taxon>
    </lineage>
</organism>
<name>A0AAV9MBG7_9SOLN</name>
<reference evidence="2 3" key="1">
    <citation type="submission" date="2023-10" db="EMBL/GenBank/DDBJ databases">
        <title>Genome-Wide Identification Analysis in wild type Solanum Pinnatisectum Reveals Some Genes Defensing Phytophthora Infestans.</title>
        <authorList>
            <person name="Sun C."/>
        </authorList>
    </citation>
    <scope>NUCLEOTIDE SEQUENCE [LARGE SCALE GENOMIC DNA]</scope>
    <source>
        <strain evidence="2">LQN</strain>
        <tissue evidence="2">Leaf</tissue>
    </source>
</reference>
<sequence>MIGIGQTASNIGVENSKDPYNSDEFQSLDDSFKFYLAYAHRNGFSVRRGRMTKSRR</sequence>
<proteinExistence type="predicted"/>
<dbReference type="PANTHER" id="PTHR46328:SF27">
    <property type="entry name" value="OS12G0287500 PROTEIN"/>
    <property type="match status" value="1"/>
</dbReference>
<dbReference type="PANTHER" id="PTHR46328">
    <property type="entry name" value="FAR-RED IMPAIRED RESPONSIVE (FAR1) FAMILY PROTEIN-RELATED"/>
    <property type="match status" value="1"/>
</dbReference>
<comment type="caution">
    <text evidence="2">The sequence shown here is derived from an EMBL/GenBank/DDBJ whole genome shotgun (WGS) entry which is preliminary data.</text>
</comment>
<protein>
    <submittedName>
        <fullName evidence="2">Uncharacterized protein</fullName>
    </submittedName>
</protein>
<evidence type="ECO:0000313" key="2">
    <source>
        <dbReference type="EMBL" id="KAK4734370.1"/>
    </source>
</evidence>
<evidence type="ECO:0000313" key="3">
    <source>
        <dbReference type="Proteomes" id="UP001311915"/>
    </source>
</evidence>
<feature type="compositionally biased region" description="Polar residues" evidence="1">
    <location>
        <begin position="1"/>
        <end position="13"/>
    </location>
</feature>
<keyword evidence="3" id="KW-1185">Reference proteome</keyword>
<accession>A0AAV9MBG7</accession>
<evidence type="ECO:0000256" key="1">
    <source>
        <dbReference type="SAM" id="MobiDB-lite"/>
    </source>
</evidence>
<dbReference type="Proteomes" id="UP001311915">
    <property type="component" value="Unassembled WGS sequence"/>
</dbReference>
<dbReference type="AlphaFoldDB" id="A0AAV9MBG7"/>